<organism evidence="1 2">
    <name type="scientific">Somion occarium</name>
    <dbReference type="NCBI Taxonomy" id="3059160"/>
    <lineage>
        <taxon>Eukaryota</taxon>
        <taxon>Fungi</taxon>
        <taxon>Dikarya</taxon>
        <taxon>Basidiomycota</taxon>
        <taxon>Agaricomycotina</taxon>
        <taxon>Agaricomycetes</taxon>
        <taxon>Polyporales</taxon>
        <taxon>Cerrenaceae</taxon>
        <taxon>Somion</taxon>
    </lineage>
</organism>
<keyword evidence="2" id="KW-1185">Reference proteome</keyword>
<evidence type="ECO:0000313" key="1">
    <source>
        <dbReference type="EMBL" id="CAL1699243.1"/>
    </source>
</evidence>
<gene>
    <name evidence="1" type="ORF">GFSPODELE1_LOCUS2572</name>
</gene>
<dbReference type="Proteomes" id="UP001497453">
    <property type="component" value="Chromosome 11"/>
</dbReference>
<name>A0ABP1CU89_9APHY</name>
<sequence>MELKIIGLVDRGEGKPGLPGGAFYGDIMLYQYFDDFSPVMERGMAINASVAENRACGGFAFPARDQFLVASLPRHEAGANLMFDVCTFDDSDMRHCEYSRTPDLLAIFDSLALYGKVLLRNFVSYSPATNGIYTERNDKVAFEFTHGILTLMFSGGRGRLHSNGDVSQLPKSTCWFRRDQQNINTFANHYRFRLPYSGRLLDFTRGLHHGSVLDEKMVRDLDHNANYHEGYHLVLIWCLNIHGAVQITTTDDQKCSFPDNIVTRDTIVRVFDAMSPPPPF</sequence>
<reference evidence="2" key="1">
    <citation type="submission" date="2024-04" db="EMBL/GenBank/DDBJ databases">
        <authorList>
            <person name="Shaw F."/>
            <person name="Minotto A."/>
        </authorList>
    </citation>
    <scope>NUCLEOTIDE SEQUENCE [LARGE SCALE GENOMIC DNA]</scope>
</reference>
<protein>
    <submittedName>
        <fullName evidence="1">Uncharacterized protein</fullName>
    </submittedName>
</protein>
<accession>A0ABP1CU89</accession>
<evidence type="ECO:0000313" key="2">
    <source>
        <dbReference type="Proteomes" id="UP001497453"/>
    </source>
</evidence>
<dbReference type="EMBL" id="OZ037954">
    <property type="protein sequence ID" value="CAL1699243.1"/>
    <property type="molecule type" value="Genomic_DNA"/>
</dbReference>
<proteinExistence type="predicted"/>